<accession>A0A3L6KWA3</accession>
<evidence type="ECO:0000313" key="9">
    <source>
        <dbReference type="EMBL" id="RHW68166.1"/>
    </source>
</evidence>
<keyword evidence="7" id="KW-0732">Signal</keyword>
<dbReference type="SUPFAM" id="SSF58087">
    <property type="entry name" value="Variant surface glycoprotein (N-terminal domain)"/>
    <property type="match status" value="1"/>
</dbReference>
<dbReference type="Gene3D" id="3.90.150.10">
    <property type="entry name" value="Variant Surface Glycoprotein, subunit A domain 1"/>
    <property type="match status" value="1"/>
</dbReference>
<dbReference type="GO" id="GO:0005886">
    <property type="term" value="C:plasma membrane"/>
    <property type="evidence" value="ECO:0007669"/>
    <property type="project" value="UniProtKB-SubCell"/>
</dbReference>
<evidence type="ECO:0000256" key="4">
    <source>
        <dbReference type="ARBA" id="ARBA00023136"/>
    </source>
</evidence>
<keyword evidence="4" id="KW-0472">Membrane</keyword>
<feature type="domain" description="Trypanosome variant surface glycoprotein A-type N-terminal" evidence="8">
    <location>
        <begin position="17"/>
        <end position="263"/>
    </location>
</feature>
<sequence>MRFMLRLVMLLGVPIVFADVATMNNKPLSNKTIESICDLSKMLKFGVHAYVLSKTREVEEKLKEVTIVGNYAKLKMLTGNLSGFECAQKKIYVTHTLETKRARISDLFRDMWSTGAKLVGSSGLVAGRLDELVNVFASAWANESHYCAQGFKKIVTCNTSKDSSVSLEDFDRKGLASIVDETLSINSDEVLENKSTNCLLTQGFSGGGYLKYSNSQDQTKSSGLKRNIVWGDGIFGIRGNGNGSTSSQGIVSSAEYSTDVMWEHQPSKMIPIIKSTVKDFVDFQKGFKEIGVELRALFKELKAKGMMTTVADSDIADSDQQLLNHNFKMCGKFSAGKGDYFKGSGVVGHTTLGGNCMRAVFFVFSVVLW</sequence>
<protein>
    <submittedName>
        <fullName evidence="9">Procyclin-associated 2-like protein</fullName>
    </submittedName>
</protein>
<proteinExistence type="predicted"/>
<gene>
    <name evidence="9" type="ORF">DPX39_110124600</name>
</gene>
<evidence type="ECO:0000256" key="7">
    <source>
        <dbReference type="SAM" id="SignalP"/>
    </source>
</evidence>
<organism evidence="9">
    <name type="scientific">Trypanosoma brucei equiperdum</name>
    <dbReference type="NCBI Taxonomy" id="630700"/>
    <lineage>
        <taxon>Eukaryota</taxon>
        <taxon>Discoba</taxon>
        <taxon>Euglenozoa</taxon>
        <taxon>Kinetoplastea</taxon>
        <taxon>Metakinetoplastina</taxon>
        <taxon>Trypanosomatida</taxon>
        <taxon>Trypanosomatidae</taxon>
        <taxon>Trypanosoma</taxon>
    </lineage>
</organism>
<evidence type="ECO:0000256" key="5">
    <source>
        <dbReference type="ARBA" id="ARBA00023180"/>
    </source>
</evidence>
<comment type="caution">
    <text evidence="9">The sequence shown here is derived from an EMBL/GenBank/DDBJ whole genome shotgun (WGS) entry which is preliminary data.</text>
</comment>
<name>A0A3L6KWA3_9TRYP</name>
<dbReference type="InterPro" id="IPR001812">
    <property type="entry name" value="Trypano_VSG_A_N_dom"/>
</dbReference>
<evidence type="ECO:0000259" key="8">
    <source>
        <dbReference type="Pfam" id="PF00913"/>
    </source>
</evidence>
<keyword evidence="3" id="KW-0336">GPI-anchor</keyword>
<evidence type="ECO:0000256" key="3">
    <source>
        <dbReference type="ARBA" id="ARBA00022622"/>
    </source>
</evidence>
<reference evidence="9" key="1">
    <citation type="submission" date="2018-09" db="EMBL/GenBank/DDBJ databases">
        <title>whole genome sequence of T. equiperdum IVM-t1 strain.</title>
        <authorList>
            <person name="Suganuma K."/>
        </authorList>
    </citation>
    <scope>NUCLEOTIDE SEQUENCE [LARGE SCALE GENOMIC DNA]</scope>
    <source>
        <strain evidence="9">IVM-t1</strain>
    </source>
</reference>
<feature type="signal peptide" evidence="7">
    <location>
        <begin position="1"/>
        <end position="18"/>
    </location>
</feature>
<evidence type="ECO:0000256" key="1">
    <source>
        <dbReference type="ARBA" id="ARBA00004609"/>
    </source>
</evidence>
<feature type="chain" id="PRO_5018158203" evidence="7">
    <location>
        <begin position="19"/>
        <end position="369"/>
    </location>
</feature>
<dbReference type="GO" id="GO:0098552">
    <property type="term" value="C:side of membrane"/>
    <property type="evidence" value="ECO:0007669"/>
    <property type="project" value="UniProtKB-KW"/>
</dbReference>
<dbReference type="Proteomes" id="UP000266743">
    <property type="component" value="Chromosome 11"/>
</dbReference>
<keyword evidence="5" id="KW-0325">Glycoprotein</keyword>
<evidence type="ECO:0000256" key="2">
    <source>
        <dbReference type="ARBA" id="ARBA00022475"/>
    </source>
</evidence>
<comment type="subcellular location">
    <subcellularLocation>
        <location evidence="1">Cell membrane</location>
        <topology evidence="1">Lipid-anchor</topology>
        <topology evidence="1">GPI-anchor</topology>
    </subcellularLocation>
</comment>
<keyword evidence="2" id="KW-1003">Cell membrane</keyword>
<dbReference type="Pfam" id="PF00913">
    <property type="entry name" value="Trypan_glycop"/>
    <property type="match status" value="1"/>
</dbReference>
<dbReference type="GO" id="GO:0042783">
    <property type="term" value="P:symbiont-mediated evasion of host immune response"/>
    <property type="evidence" value="ECO:0007669"/>
    <property type="project" value="InterPro"/>
</dbReference>
<dbReference type="AlphaFoldDB" id="A0A3L6KWA3"/>
<dbReference type="EMBL" id="QSBY01000011">
    <property type="protein sequence ID" value="RHW68166.1"/>
    <property type="molecule type" value="Genomic_DNA"/>
</dbReference>
<keyword evidence="6" id="KW-0449">Lipoprotein</keyword>
<evidence type="ECO:0000256" key="6">
    <source>
        <dbReference type="ARBA" id="ARBA00023288"/>
    </source>
</evidence>